<protein>
    <recommendedName>
        <fullName evidence="7">Fe2OG dioxygenase domain-containing protein</fullName>
    </recommendedName>
</protein>
<dbReference type="InterPro" id="IPR036249">
    <property type="entry name" value="Thioredoxin-like_sf"/>
</dbReference>
<dbReference type="Pfam" id="PF00578">
    <property type="entry name" value="AhpC-TSA"/>
    <property type="match status" value="1"/>
</dbReference>
<evidence type="ECO:0000259" key="7">
    <source>
        <dbReference type="PROSITE" id="PS51471"/>
    </source>
</evidence>
<keyword evidence="6" id="KW-0408">Iron</keyword>
<dbReference type="GO" id="GO:0031418">
    <property type="term" value="F:L-ascorbic acid binding"/>
    <property type="evidence" value="ECO:0007669"/>
    <property type="project" value="UniProtKB-KW"/>
</dbReference>
<accession>W0AFH1</accession>
<proteinExistence type="predicted"/>
<dbReference type="InterPro" id="IPR000866">
    <property type="entry name" value="AhpC/TSA"/>
</dbReference>
<dbReference type="OrthoDB" id="255432at2"/>
<dbReference type="EMBL" id="CP006644">
    <property type="protein sequence ID" value="AHE55287.1"/>
    <property type="molecule type" value="Genomic_DNA"/>
</dbReference>
<evidence type="ECO:0000256" key="6">
    <source>
        <dbReference type="ARBA" id="ARBA00023004"/>
    </source>
</evidence>
<dbReference type="AlphaFoldDB" id="W0AFH1"/>
<dbReference type="RefSeq" id="WP_025293467.1">
    <property type="nucleotide sequence ID" value="NZ_CP006644.1"/>
</dbReference>
<gene>
    <name evidence="8" type="ORF">NX02_18090</name>
</gene>
<dbReference type="Proteomes" id="UP000018851">
    <property type="component" value="Chromosome"/>
</dbReference>
<feature type="domain" description="Fe2OG dioxygenase" evidence="7">
    <location>
        <begin position="240"/>
        <end position="340"/>
    </location>
</feature>
<dbReference type="GO" id="GO:0016705">
    <property type="term" value="F:oxidoreductase activity, acting on paired donors, with incorporation or reduction of molecular oxygen"/>
    <property type="evidence" value="ECO:0007669"/>
    <property type="project" value="InterPro"/>
</dbReference>
<dbReference type="PATRIC" id="fig|1123269.5.peg.3539"/>
<dbReference type="GO" id="GO:0016209">
    <property type="term" value="F:antioxidant activity"/>
    <property type="evidence" value="ECO:0007669"/>
    <property type="project" value="InterPro"/>
</dbReference>
<organism evidence="8 9">
    <name type="scientific">Sphingomonas sanxanigenens DSM 19645 = NX02</name>
    <dbReference type="NCBI Taxonomy" id="1123269"/>
    <lineage>
        <taxon>Bacteria</taxon>
        <taxon>Pseudomonadati</taxon>
        <taxon>Pseudomonadota</taxon>
        <taxon>Alphaproteobacteria</taxon>
        <taxon>Sphingomonadales</taxon>
        <taxon>Sphingomonadaceae</taxon>
        <taxon>Sphingomonas</taxon>
    </lineage>
</organism>
<dbReference type="GO" id="GO:0051213">
    <property type="term" value="F:dioxygenase activity"/>
    <property type="evidence" value="ECO:0007669"/>
    <property type="project" value="UniProtKB-KW"/>
</dbReference>
<sequence length="372" mass="41685">MATLLNFGQPAPWFHAPALAGNPNFAFNTAGGHYVLMLFYGSAAHPAAQQALAQVQANRALFDDDRACFFGVTIDRSDEADGRIAAAVPGIRHFLDYDRKISAMYGALPDPEKPDAYLPHWVLLDPALRTLAVMPVADGEKIFAQLRQLAAQPMPQGHAPVLVIPRVLEPELCRHLIQLYDAGGGTESGFMREEDGMTVLRRDYTHKRRSDFEIVDEDLRKTINRRIIRTLVPAIQRAFQFHVTRIERWTVACYDSSVGGYFRPHRDNTTKGTAHRRFACTINLNAEEYEGGELRFPEFGRASYRAETGGAVVFSCSLLHEATPVRTGRRYAFLPFFYDDAAARIRAENSKYLSEDVAAYADKPREESEAAE</sequence>
<keyword evidence="5" id="KW-0560">Oxidoreductase</keyword>
<dbReference type="GO" id="GO:0005506">
    <property type="term" value="F:iron ion binding"/>
    <property type="evidence" value="ECO:0007669"/>
    <property type="project" value="InterPro"/>
</dbReference>
<dbReference type="HOGENOM" id="CLU_062430_0_0_5"/>
<dbReference type="Gene3D" id="3.40.30.10">
    <property type="entry name" value="Glutaredoxin"/>
    <property type="match status" value="1"/>
</dbReference>
<evidence type="ECO:0000256" key="1">
    <source>
        <dbReference type="ARBA" id="ARBA00001961"/>
    </source>
</evidence>
<dbReference type="InterPro" id="IPR006620">
    <property type="entry name" value="Pro_4_hyd_alph"/>
</dbReference>
<dbReference type="SUPFAM" id="SSF52833">
    <property type="entry name" value="Thioredoxin-like"/>
    <property type="match status" value="1"/>
</dbReference>
<evidence type="ECO:0000256" key="4">
    <source>
        <dbReference type="ARBA" id="ARBA00022964"/>
    </source>
</evidence>
<dbReference type="STRING" id="1123269.NX02_18090"/>
<dbReference type="InterPro" id="IPR044862">
    <property type="entry name" value="Pro_4_hyd_alph_FE2OG_OXY"/>
</dbReference>
<dbReference type="SMART" id="SM00702">
    <property type="entry name" value="P4Hc"/>
    <property type="match status" value="1"/>
</dbReference>
<dbReference type="InterPro" id="IPR005123">
    <property type="entry name" value="Oxoglu/Fe-dep_dioxygenase_dom"/>
</dbReference>
<dbReference type="Pfam" id="PF13640">
    <property type="entry name" value="2OG-FeII_Oxy_3"/>
    <property type="match status" value="1"/>
</dbReference>
<comment type="cofactor">
    <cofactor evidence="1">
        <name>L-ascorbate</name>
        <dbReference type="ChEBI" id="CHEBI:38290"/>
    </cofactor>
</comment>
<keyword evidence="3" id="KW-0847">Vitamin C</keyword>
<evidence type="ECO:0000313" key="9">
    <source>
        <dbReference type="Proteomes" id="UP000018851"/>
    </source>
</evidence>
<reference evidence="8 9" key="1">
    <citation type="submission" date="2013-07" db="EMBL/GenBank/DDBJ databases">
        <title>Completed genome of Sphingomonas sanxanigenens NX02.</title>
        <authorList>
            <person name="Ma T."/>
            <person name="Huang H."/>
            <person name="Wu M."/>
            <person name="Li X."/>
            <person name="Li G."/>
        </authorList>
    </citation>
    <scope>NUCLEOTIDE SEQUENCE [LARGE SCALE GENOMIC DNA]</scope>
    <source>
        <strain evidence="8 9">NX02</strain>
    </source>
</reference>
<keyword evidence="4" id="KW-0223">Dioxygenase</keyword>
<dbReference type="Gene3D" id="2.60.120.620">
    <property type="entry name" value="q2cbj1_9rhob like domain"/>
    <property type="match status" value="1"/>
</dbReference>
<evidence type="ECO:0000256" key="5">
    <source>
        <dbReference type="ARBA" id="ARBA00023002"/>
    </source>
</evidence>
<evidence type="ECO:0000313" key="8">
    <source>
        <dbReference type="EMBL" id="AHE55287.1"/>
    </source>
</evidence>
<dbReference type="eggNOG" id="COG3128">
    <property type="taxonomic scope" value="Bacteria"/>
</dbReference>
<evidence type="ECO:0000256" key="2">
    <source>
        <dbReference type="ARBA" id="ARBA00022723"/>
    </source>
</evidence>
<dbReference type="PROSITE" id="PS51471">
    <property type="entry name" value="FE2OG_OXY"/>
    <property type="match status" value="1"/>
</dbReference>
<keyword evidence="2" id="KW-0479">Metal-binding</keyword>
<name>W0AFH1_9SPHN</name>
<dbReference type="KEGG" id="ssan:NX02_18090"/>
<keyword evidence="9" id="KW-1185">Reference proteome</keyword>
<evidence type="ECO:0000256" key="3">
    <source>
        <dbReference type="ARBA" id="ARBA00022896"/>
    </source>
</evidence>